<dbReference type="AlphaFoldDB" id="A0A1H7TKW6"/>
<sequence>MNILVIEDERLAVEKLLQVLRKVRPTAQVIGVADSIAAAVAWLTANPGKPDLILMDIELADGQSFAIFDQVAVESPIIFVTSYDEYALKAFKVNSIDYLLKPIQQDDLKLALEKFDRTQAIFKDNGRQQADIQKLIQELQKGTDATAYRKRFLVKHLQKLMPIEVANISYFFYEDRVTFFRTPDGVNYIVDYPVDEIETMLDPNMFFRINRGMLVAIHSIHQINPYFGNRLEIKLKPQYDKEVIVSREKVSNFKVWLGK</sequence>
<dbReference type="InterPro" id="IPR007492">
    <property type="entry name" value="LytTR_DNA-bd_dom"/>
</dbReference>
<feature type="domain" description="Response regulatory" evidence="2">
    <location>
        <begin position="2"/>
        <end position="116"/>
    </location>
</feature>
<dbReference type="SUPFAM" id="SSF52172">
    <property type="entry name" value="CheY-like"/>
    <property type="match status" value="1"/>
</dbReference>
<dbReference type="Gene3D" id="2.40.50.1020">
    <property type="entry name" value="LytTr DNA-binding domain"/>
    <property type="match status" value="1"/>
</dbReference>
<dbReference type="Proteomes" id="UP000198916">
    <property type="component" value="Unassembled WGS sequence"/>
</dbReference>
<dbReference type="GO" id="GO:0000156">
    <property type="term" value="F:phosphorelay response regulator activity"/>
    <property type="evidence" value="ECO:0007669"/>
    <property type="project" value="InterPro"/>
</dbReference>
<gene>
    <name evidence="4" type="ORF">SAMN05421740_111115</name>
</gene>
<dbReference type="PANTHER" id="PTHR37299:SF1">
    <property type="entry name" value="STAGE 0 SPORULATION PROTEIN A HOMOLOG"/>
    <property type="match status" value="1"/>
</dbReference>
<accession>A0A1H7TKW6</accession>
<evidence type="ECO:0000256" key="1">
    <source>
        <dbReference type="PROSITE-ProRule" id="PRU00169"/>
    </source>
</evidence>
<keyword evidence="5" id="KW-1185">Reference proteome</keyword>
<dbReference type="STRING" id="332977.SAMN05421740_111115"/>
<dbReference type="OrthoDB" id="9787344at2"/>
<dbReference type="SMART" id="SM00448">
    <property type="entry name" value="REC"/>
    <property type="match status" value="1"/>
</dbReference>
<dbReference type="InterPro" id="IPR046947">
    <property type="entry name" value="LytR-like"/>
</dbReference>
<organism evidence="4 5">
    <name type="scientific">Parapedobacter koreensis</name>
    <dbReference type="NCBI Taxonomy" id="332977"/>
    <lineage>
        <taxon>Bacteria</taxon>
        <taxon>Pseudomonadati</taxon>
        <taxon>Bacteroidota</taxon>
        <taxon>Sphingobacteriia</taxon>
        <taxon>Sphingobacteriales</taxon>
        <taxon>Sphingobacteriaceae</taxon>
        <taxon>Parapedobacter</taxon>
    </lineage>
</organism>
<dbReference type="Pfam" id="PF00072">
    <property type="entry name" value="Response_reg"/>
    <property type="match status" value="1"/>
</dbReference>
<evidence type="ECO:0000313" key="4">
    <source>
        <dbReference type="EMBL" id="SEL85119.1"/>
    </source>
</evidence>
<dbReference type="PANTHER" id="PTHR37299">
    <property type="entry name" value="TRANSCRIPTIONAL REGULATOR-RELATED"/>
    <property type="match status" value="1"/>
</dbReference>
<dbReference type="InterPro" id="IPR011006">
    <property type="entry name" value="CheY-like_superfamily"/>
</dbReference>
<dbReference type="RefSeq" id="WP_090608722.1">
    <property type="nucleotide sequence ID" value="NZ_FNZR01000011.1"/>
</dbReference>
<reference evidence="5" key="1">
    <citation type="submission" date="2016-10" db="EMBL/GenBank/DDBJ databases">
        <authorList>
            <person name="Varghese N."/>
            <person name="Submissions S."/>
        </authorList>
    </citation>
    <scope>NUCLEOTIDE SEQUENCE [LARGE SCALE GENOMIC DNA]</scope>
    <source>
        <strain evidence="5">Jip14</strain>
    </source>
</reference>
<dbReference type="PROSITE" id="PS50930">
    <property type="entry name" value="HTH_LYTTR"/>
    <property type="match status" value="1"/>
</dbReference>
<dbReference type="GO" id="GO:0003677">
    <property type="term" value="F:DNA binding"/>
    <property type="evidence" value="ECO:0007669"/>
    <property type="project" value="InterPro"/>
</dbReference>
<feature type="domain" description="HTH LytTR-type" evidence="3">
    <location>
        <begin position="152"/>
        <end position="259"/>
    </location>
</feature>
<dbReference type="Pfam" id="PF04397">
    <property type="entry name" value="LytTR"/>
    <property type="match status" value="1"/>
</dbReference>
<dbReference type="FunFam" id="3.40.50.2300:FF:000361">
    <property type="entry name" value="Two-component system response regulator"/>
    <property type="match status" value="1"/>
</dbReference>
<dbReference type="Gene3D" id="3.40.50.2300">
    <property type="match status" value="1"/>
</dbReference>
<dbReference type="SMART" id="SM00850">
    <property type="entry name" value="LytTR"/>
    <property type="match status" value="1"/>
</dbReference>
<keyword evidence="1" id="KW-0597">Phosphoprotein</keyword>
<dbReference type="InterPro" id="IPR001789">
    <property type="entry name" value="Sig_transdc_resp-reg_receiver"/>
</dbReference>
<evidence type="ECO:0000259" key="3">
    <source>
        <dbReference type="PROSITE" id="PS50930"/>
    </source>
</evidence>
<evidence type="ECO:0000313" key="5">
    <source>
        <dbReference type="Proteomes" id="UP000198916"/>
    </source>
</evidence>
<evidence type="ECO:0000259" key="2">
    <source>
        <dbReference type="PROSITE" id="PS50110"/>
    </source>
</evidence>
<feature type="modified residue" description="4-aspartylphosphate" evidence="1">
    <location>
        <position position="56"/>
    </location>
</feature>
<dbReference type="PROSITE" id="PS50110">
    <property type="entry name" value="RESPONSE_REGULATORY"/>
    <property type="match status" value="1"/>
</dbReference>
<name>A0A1H7TKW6_9SPHI</name>
<protein>
    <submittedName>
        <fullName evidence="4">Two component transcriptional regulator, LytTR family</fullName>
    </submittedName>
</protein>
<proteinExistence type="predicted"/>
<dbReference type="EMBL" id="FNZR01000011">
    <property type="protein sequence ID" value="SEL85119.1"/>
    <property type="molecule type" value="Genomic_DNA"/>
</dbReference>